<dbReference type="AlphaFoldDB" id="A0A7Z7PSA4"/>
<dbReference type="Pfam" id="PF16199">
    <property type="entry name" value="Radical_SAM_C"/>
    <property type="match status" value="1"/>
</dbReference>
<evidence type="ECO:0000256" key="5">
    <source>
        <dbReference type="ARBA" id="ARBA00023004"/>
    </source>
</evidence>
<dbReference type="SFLD" id="SFLDG01086">
    <property type="entry name" value="elongater_protein-like"/>
    <property type="match status" value="1"/>
</dbReference>
<dbReference type="PROSITE" id="PS51918">
    <property type="entry name" value="RADICAL_SAM"/>
    <property type="match status" value="1"/>
</dbReference>
<name>A0A7Z7PSA4_9BACT</name>
<organism evidence="8 9">
    <name type="scientific">Mesotoga infera</name>
    <dbReference type="NCBI Taxonomy" id="1236046"/>
    <lineage>
        <taxon>Bacteria</taxon>
        <taxon>Thermotogati</taxon>
        <taxon>Thermotogota</taxon>
        <taxon>Thermotogae</taxon>
        <taxon>Kosmotogales</taxon>
        <taxon>Kosmotogaceae</taxon>
        <taxon>Mesotoga</taxon>
    </lineage>
</organism>
<dbReference type="EMBL" id="LS974202">
    <property type="protein sequence ID" value="SSC13616.1"/>
    <property type="molecule type" value="Genomic_DNA"/>
</dbReference>
<evidence type="ECO:0000313" key="8">
    <source>
        <dbReference type="EMBL" id="SSC13616.1"/>
    </source>
</evidence>
<keyword evidence="9" id="KW-1185">Reference proteome</keyword>
<protein>
    <submittedName>
        <fullName evidence="8">Radical SAM domain protein</fullName>
    </submittedName>
</protein>
<evidence type="ECO:0000256" key="1">
    <source>
        <dbReference type="ARBA" id="ARBA00001966"/>
    </source>
</evidence>
<dbReference type="Gene3D" id="3.80.30.20">
    <property type="entry name" value="tm_1862 like domain"/>
    <property type="match status" value="1"/>
</dbReference>
<dbReference type="RefSeq" id="WP_231936727.1">
    <property type="nucleotide sequence ID" value="NZ_LS974202.1"/>
</dbReference>
<dbReference type="InterPro" id="IPR032432">
    <property type="entry name" value="Radical_SAM_C"/>
</dbReference>
<evidence type="ECO:0000256" key="3">
    <source>
        <dbReference type="ARBA" id="ARBA00022691"/>
    </source>
</evidence>
<dbReference type="InterPro" id="IPR023404">
    <property type="entry name" value="rSAM_horseshoe"/>
</dbReference>
<keyword evidence="3" id="KW-0949">S-adenosyl-L-methionine</keyword>
<dbReference type="Proteomes" id="UP000250796">
    <property type="component" value="Chromosome MESINF"/>
</dbReference>
<gene>
    <name evidence="8" type="ORF">MESINF_2176</name>
</gene>
<dbReference type="SMART" id="SM00729">
    <property type="entry name" value="Elp3"/>
    <property type="match status" value="1"/>
</dbReference>
<evidence type="ECO:0000256" key="6">
    <source>
        <dbReference type="ARBA" id="ARBA00023014"/>
    </source>
</evidence>
<dbReference type="SFLD" id="SFLDS00029">
    <property type="entry name" value="Radical_SAM"/>
    <property type="match status" value="1"/>
</dbReference>
<accession>A0A7Z7PSA4</accession>
<evidence type="ECO:0000256" key="2">
    <source>
        <dbReference type="ARBA" id="ARBA00022485"/>
    </source>
</evidence>
<evidence type="ECO:0000313" key="9">
    <source>
        <dbReference type="Proteomes" id="UP000250796"/>
    </source>
</evidence>
<dbReference type="PANTHER" id="PTHR11135:SF0">
    <property type="entry name" value="ELONGATOR COMPLEX PROTEIN 3"/>
    <property type="match status" value="1"/>
</dbReference>
<dbReference type="InterPro" id="IPR039661">
    <property type="entry name" value="ELP3"/>
</dbReference>
<feature type="domain" description="Radical SAM core" evidence="7">
    <location>
        <begin position="1"/>
        <end position="228"/>
    </location>
</feature>
<dbReference type="SFLD" id="SFLDG01082">
    <property type="entry name" value="B12-binding_domain_containing"/>
    <property type="match status" value="1"/>
</dbReference>
<keyword evidence="4" id="KW-0479">Metal-binding</keyword>
<sequence length="339" mass="38176">MNMNIIPVFLPHEGCKSHCTFCNEYSVTGLKRLPSREDILSTVQRYLSYFADKNNVELAFYGGTFTGSKRQKIYLDIGLELFERKVIKGIRFSTSPGQFNREKALLLLNYPISLVELGVQSFDPLVLKMSNRDHGVEEIYSAMRILKDLSIPFGLHLMTGLPGDNHDKDLFSSLEVVRSGAISARIHPLVILKASPLAQDFDMGLFSPPNLEESLEILWKMYLIITGAGIIVNRIGVCLYGNEVKNVVAGPYHPALGELVRNRLMLEVLREHHRLSGSDHIVLDNSHKGDFTGHGRYVVDKALNEGIIVQFRKNGLRLDVESYLSSIRERLLGVMYAKT</sequence>
<comment type="cofactor">
    <cofactor evidence="1">
        <name>[4Fe-4S] cluster</name>
        <dbReference type="ChEBI" id="CHEBI:49883"/>
    </cofactor>
</comment>
<dbReference type="GO" id="GO:0002926">
    <property type="term" value="P:tRNA wobble base 5-methoxycarbonylmethyl-2-thiouridinylation"/>
    <property type="evidence" value="ECO:0007669"/>
    <property type="project" value="TreeGrafter"/>
</dbReference>
<keyword evidence="2" id="KW-0004">4Fe-4S</keyword>
<evidence type="ECO:0000256" key="4">
    <source>
        <dbReference type="ARBA" id="ARBA00022723"/>
    </source>
</evidence>
<dbReference type="GO" id="GO:0003824">
    <property type="term" value="F:catalytic activity"/>
    <property type="evidence" value="ECO:0007669"/>
    <property type="project" value="InterPro"/>
</dbReference>
<keyword evidence="5" id="KW-0408">Iron</keyword>
<keyword evidence="6" id="KW-0411">Iron-sulfur</keyword>
<dbReference type="GO" id="GO:0051539">
    <property type="term" value="F:4 iron, 4 sulfur cluster binding"/>
    <property type="evidence" value="ECO:0007669"/>
    <property type="project" value="UniProtKB-KW"/>
</dbReference>
<evidence type="ECO:0000259" key="7">
    <source>
        <dbReference type="PROSITE" id="PS51918"/>
    </source>
</evidence>
<dbReference type="InterPro" id="IPR007197">
    <property type="entry name" value="rSAM"/>
</dbReference>
<dbReference type="SUPFAM" id="SSF102114">
    <property type="entry name" value="Radical SAM enzymes"/>
    <property type="match status" value="1"/>
</dbReference>
<dbReference type="GO" id="GO:0005737">
    <property type="term" value="C:cytoplasm"/>
    <property type="evidence" value="ECO:0007669"/>
    <property type="project" value="TreeGrafter"/>
</dbReference>
<dbReference type="InterPro" id="IPR006638">
    <property type="entry name" value="Elp3/MiaA/NifB-like_rSAM"/>
</dbReference>
<dbReference type="GO" id="GO:0046872">
    <property type="term" value="F:metal ion binding"/>
    <property type="evidence" value="ECO:0007669"/>
    <property type="project" value="UniProtKB-KW"/>
</dbReference>
<dbReference type="KEGG" id="minf:MESINF_2176"/>
<reference evidence="8 9" key="1">
    <citation type="submission" date="2017-01" db="EMBL/GenBank/DDBJ databases">
        <authorList>
            <person name="Erauso G."/>
        </authorList>
    </citation>
    <scope>NUCLEOTIDE SEQUENCE [LARGE SCALE GENOMIC DNA]</scope>
    <source>
        <strain evidence="8">MESINF1</strain>
    </source>
</reference>
<dbReference type="InterPro" id="IPR058240">
    <property type="entry name" value="rSAM_sf"/>
</dbReference>
<dbReference type="PANTHER" id="PTHR11135">
    <property type="entry name" value="HISTONE ACETYLTRANSFERASE-RELATED"/>
    <property type="match status" value="1"/>
</dbReference>
<proteinExistence type="predicted"/>
<dbReference type="Pfam" id="PF04055">
    <property type="entry name" value="Radical_SAM"/>
    <property type="match status" value="1"/>
</dbReference>
<dbReference type="CDD" id="cd01335">
    <property type="entry name" value="Radical_SAM"/>
    <property type="match status" value="1"/>
</dbReference>